<reference evidence="2" key="1">
    <citation type="journal article" name="BMC Genomics">
        <title>Long-read sequencing and de novo genome assembly of marine medaka (Oryzias melastigma).</title>
        <authorList>
            <person name="Liang P."/>
            <person name="Saqib H.S.A."/>
            <person name="Ni X."/>
            <person name="Shen Y."/>
        </authorList>
    </citation>
    <scope>NUCLEOTIDE SEQUENCE</scope>
    <source>
        <strain evidence="2">Bigg-433</strain>
    </source>
</reference>
<proteinExistence type="predicted"/>
<feature type="region of interest" description="Disordered" evidence="1">
    <location>
        <begin position="1"/>
        <end position="20"/>
    </location>
</feature>
<name>A0A834CAU8_ORYME</name>
<dbReference type="Proteomes" id="UP000646548">
    <property type="component" value="Unassembled WGS sequence"/>
</dbReference>
<comment type="caution">
    <text evidence="2">The sequence shown here is derived from an EMBL/GenBank/DDBJ whole genome shotgun (WGS) entry which is preliminary data.</text>
</comment>
<dbReference type="AlphaFoldDB" id="A0A834CAU8"/>
<gene>
    <name evidence="2" type="ORF">FQA47_012310</name>
</gene>
<sequence>MESKINGKLGALGTPSIADSTESRVSGLIEAGFSRSGAKLSADSRSPGGLSSVRNFGNSGALIHGLSSGGDCAVFKDCNVLDASKAVL</sequence>
<evidence type="ECO:0000313" key="3">
    <source>
        <dbReference type="Proteomes" id="UP000646548"/>
    </source>
</evidence>
<organism evidence="2 3">
    <name type="scientific">Oryzias melastigma</name>
    <name type="common">Marine medaka</name>
    <dbReference type="NCBI Taxonomy" id="30732"/>
    <lineage>
        <taxon>Eukaryota</taxon>
        <taxon>Metazoa</taxon>
        <taxon>Chordata</taxon>
        <taxon>Craniata</taxon>
        <taxon>Vertebrata</taxon>
        <taxon>Euteleostomi</taxon>
        <taxon>Actinopterygii</taxon>
        <taxon>Neopterygii</taxon>
        <taxon>Teleostei</taxon>
        <taxon>Neoteleostei</taxon>
        <taxon>Acanthomorphata</taxon>
        <taxon>Ovalentaria</taxon>
        <taxon>Atherinomorphae</taxon>
        <taxon>Beloniformes</taxon>
        <taxon>Adrianichthyidae</taxon>
        <taxon>Oryziinae</taxon>
        <taxon>Oryzias</taxon>
    </lineage>
</organism>
<protein>
    <submittedName>
        <fullName evidence="2">Uncharacterized protein</fullName>
    </submittedName>
</protein>
<evidence type="ECO:0000313" key="2">
    <source>
        <dbReference type="EMBL" id="KAF6726297.1"/>
    </source>
</evidence>
<dbReference type="EMBL" id="WKFB01000336">
    <property type="protein sequence ID" value="KAF6726297.1"/>
    <property type="molecule type" value="Genomic_DNA"/>
</dbReference>
<accession>A0A834CAU8</accession>
<evidence type="ECO:0000256" key="1">
    <source>
        <dbReference type="SAM" id="MobiDB-lite"/>
    </source>
</evidence>